<gene>
    <name evidence="1" type="ORF">rCG_57111</name>
</gene>
<accession>A6JD72</accession>
<dbReference type="AlphaFoldDB" id="A6JD72"/>
<reference evidence="2" key="1">
    <citation type="submission" date="2005-09" db="EMBL/GenBank/DDBJ databases">
        <authorList>
            <person name="Mural R.J."/>
            <person name="Li P.W."/>
            <person name="Adams M.D."/>
            <person name="Amanatides P.G."/>
            <person name="Baden-Tillson H."/>
            <person name="Barnstead M."/>
            <person name="Chin S.H."/>
            <person name="Dew I."/>
            <person name="Evans C.A."/>
            <person name="Ferriera S."/>
            <person name="Flanigan M."/>
            <person name="Fosler C."/>
            <person name="Glodek A."/>
            <person name="Gu Z."/>
            <person name="Holt R.A."/>
            <person name="Jennings D."/>
            <person name="Kraft C.L."/>
            <person name="Lu F."/>
            <person name="Nguyen T."/>
            <person name="Nusskern D.R."/>
            <person name="Pfannkoch C.M."/>
            <person name="Sitter C."/>
            <person name="Sutton G.G."/>
            <person name="Venter J.C."/>
            <person name="Wang Z."/>
            <person name="Woodage T."/>
            <person name="Zheng X.H."/>
            <person name="Zhong F."/>
        </authorList>
    </citation>
    <scope>NUCLEOTIDE SEQUENCE [LARGE SCALE GENOMIC DNA]</scope>
    <source>
        <strain>BN</strain>
        <strain evidence="2">Sprague-Dawley</strain>
    </source>
</reference>
<protein>
    <submittedName>
        <fullName evidence="1">RCG57111</fullName>
    </submittedName>
</protein>
<evidence type="ECO:0000313" key="1">
    <source>
        <dbReference type="EMBL" id="EDL89994.1"/>
    </source>
</evidence>
<sequence length="27" mass="2980">MAISALSLSGRYLRTSLSSTVFLLVHR</sequence>
<proteinExistence type="predicted"/>
<dbReference type="EMBL" id="CH473981">
    <property type="protein sequence ID" value="EDL89994.1"/>
    <property type="molecule type" value="Genomic_DNA"/>
</dbReference>
<evidence type="ECO:0000313" key="2">
    <source>
        <dbReference type="Proteomes" id="UP000234681"/>
    </source>
</evidence>
<dbReference type="Proteomes" id="UP000234681">
    <property type="component" value="Chromosome 14"/>
</dbReference>
<name>A6JD72_RAT</name>
<organism evidence="1 2">
    <name type="scientific">Rattus norvegicus</name>
    <name type="common">Rat</name>
    <dbReference type="NCBI Taxonomy" id="10116"/>
    <lineage>
        <taxon>Eukaryota</taxon>
        <taxon>Metazoa</taxon>
        <taxon>Chordata</taxon>
        <taxon>Craniata</taxon>
        <taxon>Vertebrata</taxon>
        <taxon>Euteleostomi</taxon>
        <taxon>Mammalia</taxon>
        <taxon>Eutheria</taxon>
        <taxon>Euarchontoglires</taxon>
        <taxon>Glires</taxon>
        <taxon>Rodentia</taxon>
        <taxon>Myomorpha</taxon>
        <taxon>Muroidea</taxon>
        <taxon>Muridae</taxon>
        <taxon>Murinae</taxon>
        <taxon>Rattus</taxon>
    </lineage>
</organism>